<protein>
    <submittedName>
        <fullName evidence="1">Uncharacterized protein</fullName>
    </submittedName>
</protein>
<name>A0A3S3RM27_METS7</name>
<sequence length="25" mass="2830">MICVNKVIVDPQGEESKILRFLNLA</sequence>
<evidence type="ECO:0000313" key="1">
    <source>
        <dbReference type="EMBL" id="RWX72794.1"/>
    </source>
</evidence>
<evidence type="ECO:0000313" key="2">
    <source>
        <dbReference type="Proteomes" id="UP000288215"/>
    </source>
</evidence>
<gene>
    <name evidence="1" type="ORF">Metus_0768</name>
</gene>
<dbReference type="EMBL" id="RXGA01000003">
    <property type="protein sequence ID" value="RWX72794.1"/>
    <property type="molecule type" value="Genomic_DNA"/>
</dbReference>
<dbReference type="Proteomes" id="UP000288215">
    <property type="component" value="Unassembled WGS sequence"/>
</dbReference>
<proteinExistence type="predicted"/>
<comment type="caution">
    <text evidence="1">The sequence shown here is derived from an EMBL/GenBank/DDBJ whole genome shotgun (WGS) entry which is preliminary data.</text>
</comment>
<accession>A0A3S3RM27</accession>
<reference evidence="1 2" key="1">
    <citation type="submission" date="2018-12" db="EMBL/GenBank/DDBJ databases">
        <title>The complete genome of the methanogenic archaea of the candidate phylum Verstraetearchaeota, obtained from the metagenome of underground thermal water.</title>
        <authorList>
            <person name="Kadnikov V.V."/>
            <person name="Mardanov A.V."/>
            <person name="Beletsky A.V."/>
            <person name="Karnachuk O.V."/>
            <person name="Ravin N.V."/>
        </authorList>
    </citation>
    <scope>NUCLEOTIDE SEQUENCE [LARGE SCALE GENOMIC DNA]</scope>
    <source>
        <strain evidence="1">Ch88</strain>
    </source>
</reference>
<organism evidence="1 2">
    <name type="scientific">Methanosuratincola subterraneus</name>
    <dbReference type="NCBI Taxonomy" id="2593994"/>
    <lineage>
        <taxon>Archaea</taxon>
        <taxon>Thermoproteota</taxon>
        <taxon>Methanosuratincolia</taxon>
        <taxon>Candidatus Methanomethylicales</taxon>
        <taxon>Candidatus Methanomethylicaceae</taxon>
        <taxon>Candidatus Methanosuratincola (ex Vanwonterghem et al. 2016)</taxon>
    </lineage>
</organism>
<dbReference type="AlphaFoldDB" id="A0A3S3RM27"/>